<comment type="caution">
    <text evidence="1">The sequence shown here is derived from an EMBL/GenBank/DDBJ whole genome shotgun (WGS) entry which is preliminary data.</text>
</comment>
<evidence type="ECO:0000313" key="2">
    <source>
        <dbReference type="Proteomes" id="UP001228504"/>
    </source>
</evidence>
<proteinExistence type="predicted"/>
<dbReference type="InterPro" id="IPR012851">
    <property type="entry name" value="Spore_coat_CotF-like"/>
</dbReference>
<keyword evidence="1" id="KW-0167">Capsid protein</keyword>
<dbReference type="Proteomes" id="UP001228504">
    <property type="component" value="Unassembled WGS sequence"/>
</dbReference>
<protein>
    <submittedName>
        <fullName evidence="1">Spore coat protein CotF</fullName>
    </submittedName>
</protein>
<dbReference type="PANTHER" id="PTHR39183">
    <property type="entry name" value="SPORE COAT PROTEIN F-LIKE PROTEIN YHCQ"/>
    <property type="match status" value="1"/>
</dbReference>
<reference evidence="1 2" key="1">
    <citation type="submission" date="2023-07" db="EMBL/GenBank/DDBJ databases">
        <title>Genomic Encyclopedia of Type Strains, Phase IV (KMG-IV): sequencing the most valuable type-strain genomes for metagenomic binning, comparative biology and taxonomic classification.</title>
        <authorList>
            <person name="Goeker M."/>
        </authorList>
    </citation>
    <scope>NUCLEOTIDE SEQUENCE [LARGE SCALE GENOMIC DNA]</scope>
    <source>
        <strain evidence="1 2">DSM 20694</strain>
    </source>
</reference>
<organism evidence="1 2">
    <name type="scientific">Eubacterium multiforme</name>
    <dbReference type="NCBI Taxonomy" id="83339"/>
    <lineage>
        <taxon>Bacteria</taxon>
        <taxon>Bacillati</taxon>
        <taxon>Bacillota</taxon>
        <taxon>Clostridia</taxon>
        <taxon>Eubacteriales</taxon>
        <taxon>Eubacteriaceae</taxon>
        <taxon>Eubacterium</taxon>
    </lineage>
</organism>
<name>A0ABT9URF8_9FIRM</name>
<accession>A0ABT9URF8</accession>
<keyword evidence="2" id="KW-1185">Reference proteome</keyword>
<sequence>MTNMIKNLIKDKIKIDDDIISNIMLDSLKKESYMYLKMTLMSTTIELRLLYLNFLNQIVSTHTEITKLSVHKEWICPYDSIIKQLADAYNESID</sequence>
<evidence type="ECO:0000313" key="1">
    <source>
        <dbReference type="EMBL" id="MDQ0149087.1"/>
    </source>
</evidence>
<keyword evidence="1" id="KW-0946">Virion</keyword>
<dbReference type="Pfam" id="PF07875">
    <property type="entry name" value="Coat_F"/>
    <property type="match status" value="1"/>
</dbReference>
<dbReference type="PANTHER" id="PTHR39183:SF1">
    <property type="entry name" value="SPORE COAT PROTEIN F-LIKE PROTEIN YHCQ"/>
    <property type="match status" value="1"/>
</dbReference>
<dbReference type="RefSeq" id="WP_307484066.1">
    <property type="nucleotide sequence ID" value="NZ_JAUSUF010000002.1"/>
</dbReference>
<dbReference type="EMBL" id="JAUSUF010000002">
    <property type="protein sequence ID" value="MDQ0149087.1"/>
    <property type="molecule type" value="Genomic_DNA"/>
</dbReference>
<gene>
    <name evidence="1" type="ORF">J2S18_001017</name>
</gene>